<proteinExistence type="predicted"/>
<gene>
    <name evidence="1" type="ORF">HannXRQ_Chr03g0076551</name>
</gene>
<name>A0A251V8C3_HELAN</name>
<protein>
    <submittedName>
        <fullName evidence="1">Uncharacterized protein</fullName>
    </submittedName>
</protein>
<dbReference type="Proteomes" id="UP000215914">
    <property type="component" value="Chromosome 3"/>
</dbReference>
<evidence type="ECO:0000313" key="2">
    <source>
        <dbReference type="Proteomes" id="UP000215914"/>
    </source>
</evidence>
<dbReference type="InParanoid" id="A0A251V8C3"/>
<reference evidence="2" key="1">
    <citation type="journal article" date="2017" name="Nature">
        <title>The sunflower genome provides insights into oil metabolism, flowering and Asterid evolution.</title>
        <authorList>
            <person name="Badouin H."/>
            <person name="Gouzy J."/>
            <person name="Grassa C.J."/>
            <person name="Murat F."/>
            <person name="Staton S.E."/>
            <person name="Cottret L."/>
            <person name="Lelandais-Briere C."/>
            <person name="Owens G.L."/>
            <person name="Carrere S."/>
            <person name="Mayjonade B."/>
            <person name="Legrand L."/>
            <person name="Gill N."/>
            <person name="Kane N.C."/>
            <person name="Bowers J.E."/>
            <person name="Hubner S."/>
            <person name="Bellec A."/>
            <person name="Berard A."/>
            <person name="Berges H."/>
            <person name="Blanchet N."/>
            <person name="Boniface M.C."/>
            <person name="Brunel D."/>
            <person name="Catrice O."/>
            <person name="Chaidir N."/>
            <person name="Claudel C."/>
            <person name="Donnadieu C."/>
            <person name="Faraut T."/>
            <person name="Fievet G."/>
            <person name="Helmstetter N."/>
            <person name="King M."/>
            <person name="Knapp S.J."/>
            <person name="Lai Z."/>
            <person name="Le Paslier M.C."/>
            <person name="Lippi Y."/>
            <person name="Lorenzon L."/>
            <person name="Mandel J.R."/>
            <person name="Marage G."/>
            <person name="Marchand G."/>
            <person name="Marquand E."/>
            <person name="Bret-Mestries E."/>
            <person name="Morien E."/>
            <person name="Nambeesan S."/>
            <person name="Nguyen T."/>
            <person name="Pegot-Espagnet P."/>
            <person name="Pouilly N."/>
            <person name="Raftis F."/>
            <person name="Sallet E."/>
            <person name="Schiex T."/>
            <person name="Thomas J."/>
            <person name="Vandecasteele C."/>
            <person name="Vares D."/>
            <person name="Vear F."/>
            <person name="Vautrin S."/>
            <person name="Crespi M."/>
            <person name="Mangin B."/>
            <person name="Burke J.M."/>
            <person name="Salse J."/>
            <person name="Munos S."/>
            <person name="Vincourt P."/>
            <person name="Rieseberg L.H."/>
            <person name="Langlade N.B."/>
        </authorList>
    </citation>
    <scope>NUCLEOTIDE SEQUENCE [LARGE SCALE GENOMIC DNA]</scope>
    <source>
        <strain evidence="2">cv. SF193</strain>
    </source>
</reference>
<organism evidence="1 2">
    <name type="scientific">Helianthus annuus</name>
    <name type="common">Common sunflower</name>
    <dbReference type="NCBI Taxonomy" id="4232"/>
    <lineage>
        <taxon>Eukaryota</taxon>
        <taxon>Viridiplantae</taxon>
        <taxon>Streptophyta</taxon>
        <taxon>Embryophyta</taxon>
        <taxon>Tracheophyta</taxon>
        <taxon>Spermatophyta</taxon>
        <taxon>Magnoliopsida</taxon>
        <taxon>eudicotyledons</taxon>
        <taxon>Gunneridae</taxon>
        <taxon>Pentapetalae</taxon>
        <taxon>asterids</taxon>
        <taxon>campanulids</taxon>
        <taxon>Asterales</taxon>
        <taxon>Asteraceae</taxon>
        <taxon>Asteroideae</taxon>
        <taxon>Heliantheae alliance</taxon>
        <taxon>Heliantheae</taxon>
        <taxon>Helianthus</taxon>
    </lineage>
</organism>
<dbReference type="AlphaFoldDB" id="A0A251V8C3"/>
<sequence length="57" mass="6382">MRYAKEILSCGDASPCHWQWVVRFPGERRLPNSDVSVDQSRVRALCLGGCEISLTTS</sequence>
<accession>A0A251V8C3</accession>
<keyword evidence="2" id="KW-1185">Reference proteome</keyword>
<evidence type="ECO:0000313" key="1">
    <source>
        <dbReference type="EMBL" id="OTG31519.1"/>
    </source>
</evidence>
<dbReference type="EMBL" id="CM007892">
    <property type="protein sequence ID" value="OTG31519.1"/>
    <property type="molecule type" value="Genomic_DNA"/>
</dbReference>